<dbReference type="FunFam" id="2.60.120.10:FF:000086">
    <property type="entry name" value="Lysophospholipase NTE1"/>
    <property type="match status" value="1"/>
</dbReference>
<feature type="active site" description="Proton acceptor" evidence="13">
    <location>
        <position position="1262"/>
    </location>
</feature>
<evidence type="ECO:0000256" key="6">
    <source>
        <dbReference type="ARBA" id="ARBA00022737"/>
    </source>
</evidence>
<evidence type="ECO:0000256" key="14">
    <source>
        <dbReference type="RuleBase" id="RU362043"/>
    </source>
</evidence>
<dbReference type="FunFam" id="3.40.1090.10:FF:000007">
    <property type="entry name" value="Lysophospholipase NTE1"/>
    <property type="match status" value="1"/>
</dbReference>
<dbReference type="InterPro" id="IPR050301">
    <property type="entry name" value="NTE"/>
</dbReference>
<reference evidence="18 19" key="1">
    <citation type="journal article" date="2011" name="J. Gen. Appl. Microbiol.">
        <title>Draft genome sequencing of the enigmatic yeast Saitoella complicata.</title>
        <authorList>
            <person name="Nishida H."/>
            <person name="Hamamoto M."/>
            <person name="Sugiyama J."/>
        </authorList>
    </citation>
    <scope>NUCLEOTIDE SEQUENCE [LARGE SCALE GENOMIC DNA]</scope>
    <source>
        <strain evidence="18 19">NRRL Y-17804</strain>
    </source>
</reference>
<gene>
    <name evidence="18" type="ORF">G7K_0763-t1</name>
</gene>
<dbReference type="InterPro" id="IPR000595">
    <property type="entry name" value="cNMP-bd_dom"/>
</dbReference>
<keyword evidence="10 14" id="KW-1133">Transmembrane helix</keyword>
<sequence length="1416" mass="155143">MEAAPQAAAAEEGLLAASVLFFPRTALQVLSAVTITLPQAVYDLLSSSFTIHLSFTVLLTVIIGALGGIFYLVRYRYLTNYSRLPPASPRLKDNDSIDLPPELPDGTFSKPGINSYLDEFFSAIKIFGYLERPVFHELTRHMQTRKVSAGDTINLEDEKSFCMVVDGEVQVFVKSPASSTQRQGSDSDDESESGRDDYHLLTEAKNGAPLSSLFTILSLFTETIQLEAKEEEDDDQLVTIIPSHCPAPPRPDETDGSYFSANARDRSPAVPTDIPILNLDKKDSEHAESKKGASVHPNVVARAAVDSTIAIIPAHAFRSLTRSYPKATAHIVQVILTRFQRVTFATGHHYLGLTSEILRTERLMNEGTRWELPACLKHGRMDKLREVLAAQREEDAAAKAAKPALDVEEPEFIVIPPLKPSSHRGSAADPTNAQAALRRRLTSRMATNLSVSQYAPPILRTTTNPGDLLSSLPRPRSSSKGSVGDVNLGEGEFLPKHAHEIDDMVDDDKALRENVLECMLKALGVGSDTVLVDNGTSVLVTKSPARSAASSVEGSPQMRPYDVKSNKVFSKAFGKLLEESTADSSTSPDEDAHSGISSTALSVHEELEEEMELVYFPKGAVLVQEGEKNPGLYYVVDGFLDVSVGVENREYAGNGRGKGPGRSKLYMVKPGGIAGYLACVSGFRSFIDVRARSDVLVGFLPRASLERIMEKHPIVLLTMAKRLISFMSPLILQIDFALEWVQVSAGEKIYKQGDDSDAIYIVLNGRLRALAEKESGGDGEDQKRELVTAGEFGQGESVGELEVLTETARPYTLHAIRDTELARFPKTLFHALSIHHPHITIQISRIIASTLTKRLRPEISLGGDSRSLAEKGGNTGGPSNSTNLRTITILPVTQGVPVMEFAQKLGKAMQSTGTTSCILNQAAVLGHLGGHAFTKMGKLKLSGYLADFEEKFGKVLYVADTNVNSAWTETCIRQADCILVVGVADSGPGIGEYERFLLGTKTTARKELVLVHAEQFVQPGTTRQWLKNRPWVHAHHHIQMHIRTHAPPMPLHTPRRAALTKLKSKVQVIQTEITKYTTRRNRHTQAYANPAQHKSDFARLARRLTGKAIGLVLGGGGARGCSHVGVIRAMEEAGIPIDIIGGTSIGSFVGGLYARDADSVPIYGRAKKFAGRMASLWRMLFDVTYPATAYTTGHEFNRGIWKTFGNAQIEDFWLPYYANTTNITHSRMEVHTSGYAWRYIRASMSLAGLVPPMCDEGSLLVDGGYVDNLTVSTMKKMGADIVFAVDVGSVDDTSPIEYGDTLSGFWALFNRWNPFSTVPNVPSLAEVQARLAYVASVPALEAAKQSPGCVYMRPPITPYQTLQFGKFDEICQVGYDYAVEFLQKLRKDGKLKGIVEEGPRETFEGRKPFHRRRNSL</sequence>
<dbReference type="FunFam" id="3.40.1090.10:FF:000013">
    <property type="entry name" value="Lysophospholipase NTE1"/>
    <property type="match status" value="1"/>
</dbReference>
<dbReference type="InterPro" id="IPR018490">
    <property type="entry name" value="cNMP-bd_dom_sf"/>
</dbReference>
<dbReference type="STRING" id="698492.A0A0E9N9R3"/>
<dbReference type="RefSeq" id="XP_019027602.1">
    <property type="nucleotide sequence ID" value="XM_019166654.1"/>
</dbReference>
<dbReference type="Pfam" id="PF24179">
    <property type="entry name" value="NTE_Ploop"/>
    <property type="match status" value="1"/>
</dbReference>
<evidence type="ECO:0000313" key="19">
    <source>
        <dbReference type="Proteomes" id="UP000033140"/>
    </source>
</evidence>
<reference evidence="18 19" key="3">
    <citation type="journal article" date="2015" name="Genome Announc.">
        <title>Draft Genome Sequence of the Archiascomycetous Yeast Saitoella complicata.</title>
        <authorList>
            <person name="Yamauchi K."/>
            <person name="Kondo S."/>
            <person name="Hamamoto M."/>
            <person name="Takahashi Y."/>
            <person name="Ogura Y."/>
            <person name="Hayashi T."/>
            <person name="Nishida H."/>
        </authorList>
    </citation>
    <scope>NUCLEOTIDE SEQUENCE [LARGE SCALE GENOMIC DNA]</scope>
    <source>
        <strain evidence="18 19">NRRL Y-17804</strain>
    </source>
</reference>
<evidence type="ECO:0000256" key="11">
    <source>
        <dbReference type="ARBA" id="ARBA00023098"/>
    </source>
</evidence>
<dbReference type="SUPFAM" id="SSF52151">
    <property type="entry name" value="FabD/lysophospholipase-like"/>
    <property type="match status" value="1"/>
</dbReference>
<dbReference type="Proteomes" id="UP000033140">
    <property type="component" value="Unassembled WGS sequence"/>
</dbReference>
<evidence type="ECO:0000256" key="7">
    <source>
        <dbReference type="ARBA" id="ARBA00022801"/>
    </source>
</evidence>
<feature type="region of interest" description="Disordered" evidence="15">
    <location>
        <begin position="457"/>
        <end position="489"/>
    </location>
</feature>
<keyword evidence="6" id="KW-0677">Repeat</keyword>
<keyword evidence="8 14" id="KW-0256">Endoplasmic reticulum</keyword>
<comment type="subcellular location">
    <subcellularLocation>
        <location evidence="1 14">Endoplasmic reticulum membrane</location>
    </subcellularLocation>
</comment>
<dbReference type="OrthoDB" id="421051at2759"/>
<evidence type="ECO:0000256" key="10">
    <source>
        <dbReference type="ARBA" id="ARBA00022989"/>
    </source>
</evidence>
<feature type="short sequence motif" description="DGA/G" evidence="13">
    <location>
        <begin position="1262"/>
        <end position="1264"/>
    </location>
</feature>
<dbReference type="PROSITE" id="PS01237">
    <property type="entry name" value="UPF0028"/>
    <property type="match status" value="1"/>
</dbReference>
<dbReference type="GO" id="GO:0046470">
    <property type="term" value="P:phosphatidylcholine metabolic process"/>
    <property type="evidence" value="ECO:0007669"/>
    <property type="project" value="InterPro"/>
</dbReference>
<keyword evidence="9 13" id="KW-0442">Lipid degradation</keyword>
<evidence type="ECO:0000256" key="3">
    <source>
        <dbReference type="ARBA" id="ARBA00013274"/>
    </source>
</evidence>
<evidence type="ECO:0000256" key="8">
    <source>
        <dbReference type="ARBA" id="ARBA00022824"/>
    </source>
</evidence>
<feature type="transmembrane region" description="Helical" evidence="14">
    <location>
        <begin position="51"/>
        <end position="73"/>
    </location>
</feature>
<dbReference type="InterPro" id="IPR016035">
    <property type="entry name" value="Acyl_Trfase/lysoPLipase"/>
</dbReference>
<feature type="compositionally biased region" description="Low complexity" evidence="15">
    <location>
        <begin position="468"/>
        <end position="479"/>
    </location>
</feature>
<dbReference type="PROSITE" id="PS51635">
    <property type="entry name" value="PNPLA"/>
    <property type="match status" value="1"/>
</dbReference>
<keyword evidence="19" id="KW-1185">Reference proteome</keyword>
<evidence type="ECO:0000259" key="16">
    <source>
        <dbReference type="PROSITE" id="PS50042"/>
    </source>
</evidence>
<dbReference type="PROSITE" id="PS50042">
    <property type="entry name" value="CNMP_BINDING_3"/>
    <property type="match status" value="2"/>
</dbReference>
<evidence type="ECO:0000313" key="18">
    <source>
        <dbReference type="EMBL" id="GAO46533.1"/>
    </source>
</evidence>
<keyword evidence="12 14" id="KW-0472">Membrane</keyword>
<feature type="region of interest" description="Disordered" evidence="15">
    <location>
        <begin position="174"/>
        <end position="195"/>
    </location>
</feature>
<dbReference type="SMART" id="SM00100">
    <property type="entry name" value="cNMP"/>
    <property type="match status" value="2"/>
</dbReference>
<feature type="short sequence motif" description="GXGXXG" evidence="13">
    <location>
        <begin position="1115"/>
        <end position="1120"/>
    </location>
</feature>
<feature type="domain" description="Cyclic nucleotide-binding" evidence="16">
    <location>
        <begin position="737"/>
        <end position="832"/>
    </location>
</feature>
<evidence type="ECO:0000256" key="1">
    <source>
        <dbReference type="ARBA" id="ARBA00004586"/>
    </source>
</evidence>
<evidence type="ECO:0000256" key="15">
    <source>
        <dbReference type="SAM" id="MobiDB-lite"/>
    </source>
</evidence>
<evidence type="ECO:0000256" key="4">
    <source>
        <dbReference type="ARBA" id="ARBA00018317"/>
    </source>
</evidence>
<feature type="short sequence motif" description="GXSXG" evidence="13">
    <location>
        <begin position="1142"/>
        <end position="1146"/>
    </location>
</feature>
<dbReference type="GO" id="GO:0005789">
    <property type="term" value="C:endoplasmic reticulum membrane"/>
    <property type="evidence" value="ECO:0007669"/>
    <property type="project" value="UniProtKB-SubCell"/>
</dbReference>
<accession>A0A0E9N9R3</accession>
<dbReference type="SUPFAM" id="SSF51206">
    <property type="entry name" value="cAMP-binding domain-like"/>
    <property type="match status" value="3"/>
</dbReference>
<dbReference type="Pfam" id="PF01734">
    <property type="entry name" value="Patatin"/>
    <property type="match status" value="1"/>
</dbReference>
<dbReference type="EC" id="3.1.1.5" evidence="3 14"/>
<keyword evidence="7 13" id="KW-0378">Hydrolase</keyword>
<comment type="similarity">
    <text evidence="2 14">Belongs to the NTE family.</text>
</comment>
<feature type="domain" description="Cyclic nucleotide-binding" evidence="16">
    <location>
        <begin position="606"/>
        <end position="709"/>
    </location>
</feature>
<keyword evidence="5 14" id="KW-0812">Transmembrane</keyword>
<feature type="region of interest" description="Disordered" evidence="15">
    <location>
        <begin position="862"/>
        <end position="882"/>
    </location>
</feature>
<dbReference type="EMBL" id="BACD03000004">
    <property type="protein sequence ID" value="GAO46533.1"/>
    <property type="molecule type" value="Genomic_DNA"/>
</dbReference>
<evidence type="ECO:0000256" key="13">
    <source>
        <dbReference type="PROSITE-ProRule" id="PRU01161"/>
    </source>
</evidence>
<dbReference type="OMA" id="SSGYVWR"/>
<dbReference type="Gene3D" id="3.40.1090.10">
    <property type="entry name" value="Cytosolic phospholipase A2 catalytic domain"/>
    <property type="match status" value="2"/>
</dbReference>
<feature type="domain" description="PNPLA" evidence="17">
    <location>
        <begin position="1111"/>
        <end position="1275"/>
    </location>
</feature>
<dbReference type="PANTHER" id="PTHR14226">
    <property type="entry name" value="NEUROPATHY TARGET ESTERASE/SWISS CHEESE D.MELANOGASTER"/>
    <property type="match status" value="1"/>
</dbReference>
<dbReference type="CDD" id="cd00038">
    <property type="entry name" value="CAP_ED"/>
    <property type="match status" value="2"/>
</dbReference>
<evidence type="ECO:0000256" key="12">
    <source>
        <dbReference type="ARBA" id="ARBA00023136"/>
    </source>
</evidence>
<proteinExistence type="inferred from homology"/>
<feature type="region of interest" description="Disordered" evidence="15">
    <location>
        <begin position="242"/>
        <end position="274"/>
    </location>
</feature>
<dbReference type="InterPro" id="IPR002641">
    <property type="entry name" value="PNPLA_dom"/>
</dbReference>
<comment type="catalytic activity">
    <reaction evidence="14">
        <text>a 1-acyl-sn-glycero-3-phosphocholine + H2O = sn-glycerol 3-phosphocholine + a fatty acid + H(+)</text>
        <dbReference type="Rhea" id="RHEA:15177"/>
        <dbReference type="ChEBI" id="CHEBI:15377"/>
        <dbReference type="ChEBI" id="CHEBI:15378"/>
        <dbReference type="ChEBI" id="CHEBI:16870"/>
        <dbReference type="ChEBI" id="CHEBI:28868"/>
        <dbReference type="ChEBI" id="CHEBI:58168"/>
        <dbReference type="EC" id="3.1.1.5"/>
    </reaction>
</comment>
<evidence type="ECO:0000256" key="9">
    <source>
        <dbReference type="ARBA" id="ARBA00022963"/>
    </source>
</evidence>
<organism evidence="18 19">
    <name type="scientific">Saitoella complicata (strain BCRC 22490 / CBS 7301 / JCM 7358 / NBRC 10748 / NRRL Y-17804)</name>
    <dbReference type="NCBI Taxonomy" id="698492"/>
    <lineage>
        <taxon>Eukaryota</taxon>
        <taxon>Fungi</taxon>
        <taxon>Dikarya</taxon>
        <taxon>Ascomycota</taxon>
        <taxon>Taphrinomycotina</taxon>
        <taxon>Taphrinomycotina incertae sedis</taxon>
        <taxon>Saitoella</taxon>
    </lineage>
</organism>
<dbReference type="InterPro" id="IPR014710">
    <property type="entry name" value="RmlC-like_jellyroll"/>
</dbReference>
<dbReference type="Pfam" id="PF00027">
    <property type="entry name" value="cNMP_binding"/>
    <property type="match status" value="2"/>
</dbReference>
<comment type="function">
    <text evidence="14">Intracellular phospholipase B that catalyzes the double deacylation of phosphatidylcholine (PC) to glycerophosphocholine (GroPCho). Plays an important role in membrane lipid homeostasis.</text>
</comment>
<feature type="active site" description="Nucleophile" evidence="13">
    <location>
        <position position="1144"/>
    </location>
</feature>
<comment type="caution">
    <text evidence="18">The sequence shown here is derived from an EMBL/GenBank/DDBJ whole genome shotgun (WGS) entry which is preliminary data.</text>
</comment>
<evidence type="ECO:0000256" key="5">
    <source>
        <dbReference type="ARBA" id="ARBA00022692"/>
    </source>
</evidence>
<dbReference type="Gene3D" id="2.60.120.10">
    <property type="entry name" value="Jelly Rolls"/>
    <property type="match status" value="3"/>
</dbReference>
<dbReference type="InterPro" id="IPR056556">
    <property type="entry name" value="NTE1_P-loop_dom"/>
</dbReference>
<evidence type="ECO:0000256" key="2">
    <source>
        <dbReference type="ARBA" id="ARBA00006636"/>
    </source>
</evidence>
<dbReference type="GO" id="GO:0016042">
    <property type="term" value="P:lipid catabolic process"/>
    <property type="evidence" value="ECO:0007669"/>
    <property type="project" value="UniProtKB-UniRule"/>
</dbReference>
<dbReference type="InterPro" id="IPR001423">
    <property type="entry name" value="LysoPLipase_patatin_CS"/>
</dbReference>
<reference evidence="18 19" key="2">
    <citation type="journal article" date="2014" name="J. Gen. Appl. Microbiol.">
        <title>The early diverging ascomycetous budding yeast Saitoella complicata has three histone deacetylases belonging to the Clr6, Hos2, and Rpd3 lineages.</title>
        <authorList>
            <person name="Nishida H."/>
            <person name="Matsumoto T."/>
            <person name="Kondo S."/>
            <person name="Hamamoto M."/>
            <person name="Yoshikawa H."/>
        </authorList>
    </citation>
    <scope>NUCLEOTIDE SEQUENCE [LARGE SCALE GENOMIC DNA]</scope>
    <source>
        <strain evidence="18 19">NRRL Y-17804</strain>
    </source>
</reference>
<protein>
    <recommendedName>
        <fullName evidence="4 14">Lysophospholipase NTE1</fullName>
        <ecNumber evidence="3 14">3.1.1.5</ecNumber>
    </recommendedName>
    <alternativeName>
        <fullName evidence="14">Intracellular phospholipase B</fullName>
    </alternativeName>
</protein>
<name>A0A0E9N9R3_SAICN</name>
<keyword evidence="11 13" id="KW-0443">Lipid metabolism</keyword>
<evidence type="ECO:0000259" key="17">
    <source>
        <dbReference type="PROSITE" id="PS51635"/>
    </source>
</evidence>
<dbReference type="PANTHER" id="PTHR14226:SF29">
    <property type="entry name" value="NEUROPATHY TARGET ESTERASE SWS"/>
    <property type="match status" value="1"/>
</dbReference>
<dbReference type="GO" id="GO:0004622">
    <property type="term" value="F:phosphatidylcholine lysophospholipase activity"/>
    <property type="evidence" value="ECO:0007669"/>
    <property type="project" value="UniProtKB-EC"/>
</dbReference>